<dbReference type="Proteomes" id="UP001597252">
    <property type="component" value="Unassembled WGS sequence"/>
</dbReference>
<dbReference type="SUPFAM" id="SSF46689">
    <property type="entry name" value="Homeodomain-like"/>
    <property type="match status" value="1"/>
</dbReference>
<evidence type="ECO:0000259" key="3">
    <source>
        <dbReference type="PROSITE" id="PS50977"/>
    </source>
</evidence>
<feature type="DNA-binding region" description="H-T-H motif" evidence="2">
    <location>
        <begin position="29"/>
        <end position="48"/>
    </location>
</feature>
<evidence type="ECO:0000256" key="2">
    <source>
        <dbReference type="PROSITE-ProRule" id="PRU00335"/>
    </source>
</evidence>
<evidence type="ECO:0000313" key="5">
    <source>
        <dbReference type="Proteomes" id="UP001597252"/>
    </source>
</evidence>
<dbReference type="PROSITE" id="PS50977">
    <property type="entry name" value="HTH_TETR_2"/>
    <property type="match status" value="1"/>
</dbReference>
<evidence type="ECO:0000313" key="4">
    <source>
        <dbReference type="EMBL" id="MFD1485645.1"/>
    </source>
</evidence>
<dbReference type="PANTHER" id="PTHR43479">
    <property type="entry name" value="ACREF/ENVCD OPERON REPRESSOR-RELATED"/>
    <property type="match status" value="1"/>
</dbReference>
<reference evidence="5" key="1">
    <citation type="journal article" date="2019" name="Int. J. Syst. Evol. Microbiol.">
        <title>The Global Catalogue of Microorganisms (GCM) 10K type strain sequencing project: providing services to taxonomists for standard genome sequencing and annotation.</title>
        <authorList>
            <consortium name="The Broad Institute Genomics Platform"/>
            <consortium name="The Broad Institute Genome Sequencing Center for Infectious Disease"/>
            <person name="Wu L."/>
            <person name="Ma J."/>
        </authorList>
    </citation>
    <scope>NUCLEOTIDE SEQUENCE [LARGE SCALE GENOMIC DNA]</scope>
    <source>
        <strain evidence="5">CCM 8903</strain>
    </source>
</reference>
<dbReference type="InterPro" id="IPR001647">
    <property type="entry name" value="HTH_TetR"/>
</dbReference>
<comment type="caution">
    <text evidence="4">The sequence shown here is derived from an EMBL/GenBank/DDBJ whole genome shotgun (WGS) entry which is preliminary data.</text>
</comment>
<dbReference type="EMBL" id="JBHTON010000035">
    <property type="protein sequence ID" value="MFD1485645.1"/>
    <property type="molecule type" value="Genomic_DNA"/>
</dbReference>
<accession>A0ABW4E6Y5</accession>
<dbReference type="InterPro" id="IPR050624">
    <property type="entry name" value="HTH-type_Tx_Regulator"/>
</dbReference>
<gene>
    <name evidence="4" type="ORF">ACFQ5J_10425</name>
</gene>
<keyword evidence="1 2" id="KW-0238">DNA-binding</keyword>
<evidence type="ECO:0000256" key="1">
    <source>
        <dbReference type="ARBA" id="ARBA00023125"/>
    </source>
</evidence>
<proteinExistence type="predicted"/>
<name>A0ABW4E6Y5_9LACO</name>
<organism evidence="4 5">
    <name type="scientific">Lacticaseibacillus baoqingensis</name>
    <dbReference type="NCBI Taxonomy" id="2486013"/>
    <lineage>
        <taxon>Bacteria</taxon>
        <taxon>Bacillati</taxon>
        <taxon>Bacillota</taxon>
        <taxon>Bacilli</taxon>
        <taxon>Lactobacillales</taxon>
        <taxon>Lactobacillaceae</taxon>
        <taxon>Lacticaseibacillus</taxon>
    </lineage>
</organism>
<dbReference type="Gene3D" id="1.10.357.10">
    <property type="entry name" value="Tetracycline Repressor, domain 2"/>
    <property type="match status" value="1"/>
</dbReference>
<protein>
    <submittedName>
        <fullName evidence="4">TetR/AcrR family transcriptional regulator</fullName>
    </submittedName>
</protein>
<dbReference type="RefSeq" id="WP_125749368.1">
    <property type="nucleotide sequence ID" value="NZ_JBHTON010000035.1"/>
</dbReference>
<dbReference type="InterPro" id="IPR009057">
    <property type="entry name" value="Homeodomain-like_sf"/>
</dbReference>
<keyword evidence="5" id="KW-1185">Reference proteome</keyword>
<dbReference type="PANTHER" id="PTHR43479:SF7">
    <property type="entry name" value="TETR-FAMILY TRANSCRIPTIONAL REGULATOR"/>
    <property type="match status" value="1"/>
</dbReference>
<sequence>MDRRVRKTREALEQAFLALERQKPVNQITVAALTALADVGRGTFYLHYQDVGDLQQEIITARIEAFLAQYATQAPTQINGSYRAWTQSLIADLQQHQALFAMIHRSAMAAAVRDQIVTRFCQVLTGPAVVTQYVVNGSVGICANWLAKSLDCPADALSDFLAEQLEALNAD</sequence>
<feature type="domain" description="HTH tetR-type" evidence="3">
    <location>
        <begin position="6"/>
        <end position="66"/>
    </location>
</feature>